<dbReference type="EMBL" id="JAINUF010000007">
    <property type="protein sequence ID" value="KAJ8354367.1"/>
    <property type="molecule type" value="Genomic_DNA"/>
</dbReference>
<organism evidence="1 2">
    <name type="scientific">Synaphobranchus kaupii</name>
    <name type="common">Kaup's arrowtooth eel</name>
    <dbReference type="NCBI Taxonomy" id="118154"/>
    <lineage>
        <taxon>Eukaryota</taxon>
        <taxon>Metazoa</taxon>
        <taxon>Chordata</taxon>
        <taxon>Craniata</taxon>
        <taxon>Vertebrata</taxon>
        <taxon>Euteleostomi</taxon>
        <taxon>Actinopterygii</taxon>
        <taxon>Neopterygii</taxon>
        <taxon>Teleostei</taxon>
        <taxon>Anguilliformes</taxon>
        <taxon>Synaphobranchidae</taxon>
        <taxon>Synaphobranchus</taxon>
    </lineage>
</organism>
<keyword evidence="2" id="KW-1185">Reference proteome</keyword>
<name>A0A9Q1FAQ5_SYNKA</name>
<dbReference type="OrthoDB" id="26681at2759"/>
<proteinExistence type="predicted"/>
<gene>
    <name evidence="1" type="ORF">SKAU_G00219340</name>
</gene>
<dbReference type="AlphaFoldDB" id="A0A9Q1FAQ5"/>
<protein>
    <submittedName>
        <fullName evidence="1">Uncharacterized protein</fullName>
    </submittedName>
</protein>
<evidence type="ECO:0000313" key="2">
    <source>
        <dbReference type="Proteomes" id="UP001152622"/>
    </source>
</evidence>
<evidence type="ECO:0000313" key="1">
    <source>
        <dbReference type="EMBL" id="KAJ8354367.1"/>
    </source>
</evidence>
<reference evidence="1" key="1">
    <citation type="journal article" date="2023" name="Science">
        <title>Genome structures resolve the early diversification of teleost fishes.</title>
        <authorList>
            <person name="Parey E."/>
            <person name="Louis A."/>
            <person name="Montfort J."/>
            <person name="Bouchez O."/>
            <person name="Roques C."/>
            <person name="Iampietro C."/>
            <person name="Lluch J."/>
            <person name="Castinel A."/>
            <person name="Donnadieu C."/>
            <person name="Desvignes T."/>
            <person name="Floi Bucao C."/>
            <person name="Jouanno E."/>
            <person name="Wen M."/>
            <person name="Mejri S."/>
            <person name="Dirks R."/>
            <person name="Jansen H."/>
            <person name="Henkel C."/>
            <person name="Chen W.J."/>
            <person name="Zahm M."/>
            <person name="Cabau C."/>
            <person name="Klopp C."/>
            <person name="Thompson A.W."/>
            <person name="Robinson-Rechavi M."/>
            <person name="Braasch I."/>
            <person name="Lecointre G."/>
            <person name="Bobe J."/>
            <person name="Postlethwait J.H."/>
            <person name="Berthelot C."/>
            <person name="Roest Crollius H."/>
            <person name="Guiguen Y."/>
        </authorList>
    </citation>
    <scope>NUCLEOTIDE SEQUENCE</scope>
    <source>
        <strain evidence="1">WJC10195</strain>
    </source>
</reference>
<sequence>MEGHIIAQTVVEGRSAGQEKYCLHLYSVNGRQLASVPLEEQVTALYMVPDYAIMGTSKGNLHIRDLYCLSLAVAPLALKVPVCSVSVTKESSHILVAWRMESSSLLGLGSQLRCAQASSLTDCGRSASRISQVSSESEYNPTETSGQ</sequence>
<comment type="caution">
    <text evidence="1">The sequence shown here is derived from an EMBL/GenBank/DDBJ whole genome shotgun (WGS) entry which is preliminary data.</text>
</comment>
<accession>A0A9Q1FAQ5</accession>
<dbReference type="Proteomes" id="UP001152622">
    <property type="component" value="Chromosome 7"/>
</dbReference>